<proteinExistence type="predicted"/>
<sequence length="110" mass="11072">MAVLSNYLFQSGQSHFGGLADIALLAGIDPGGFRNSQKKPAPAIEVARAGPGGARVSGNGSHDPAAPPHGVGSSKGQKAKPAPVLTPAYPCVSTVPLNLNTARPSFDDAE</sequence>
<evidence type="ECO:0000313" key="2">
    <source>
        <dbReference type="EMBL" id="GGD37862.1"/>
    </source>
</evidence>
<gene>
    <name evidence="2" type="ORF">GCM10010989_09960</name>
</gene>
<protein>
    <submittedName>
        <fullName evidence="2">Uncharacterized protein</fullName>
    </submittedName>
</protein>
<reference evidence="2 3" key="1">
    <citation type="journal article" date="2014" name="Int. J. Syst. Evol. Microbiol.">
        <title>Complete genome sequence of Corynebacterium casei LMG S-19264T (=DSM 44701T), isolated from a smear-ripened cheese.</title>
        <authorList>
            <consortium name="US DOE Joint Genome Institute (JGI-PGF)"/>
            <person name="Walter F."/>
            <person name="Albersmeier A."/>
            <person name="Kalinowski J."/>
            <person name="Ruckert C."/>
        </authorList>
    </citation>
    <scope>NUCLEOTIDE SEQUENCE [LARGE SCALE GENOMIC DNA]</scope>
    <source>
        <strain evidence="2 3">CGMCC 1.15358</strain>
    </source>
</reference>
<dbReference type="EMBL" id="BMIO01000003">
    <property type="protein sequence ID" value="GGD37862.1"/>
    <property type="molecule type" value="Genomic_DNA"/>
</dbReference>
<dbReference type="Proteomes" id="UP000598997">
    <property type="component" value="Unassembled WGS sequence"/>
</dbReference>
<evidence type="ECO:0000256" key="1">
    <source>
        <dbReference type="SAM" id="MobiDB-lite"/>
    </source>
</evidence>
<accession>A0A916YB72</accession>
<name>A0A916YB72_9SPHN</name>
<dbReference type="AlphaFoldDB" id="A0A916YB72"/>
<feature type="region of interest" description="Disordered" evidence="1">
    <location>
        <begin position="49"/>
        <end position="82"/>
    </location>
</feature>
<keyword evidence="3" id="KW-1185">Reference proteome</keyword>
<comment type="caution">
    <text evidence="2">The sequence shown here is derived from an EMBL/GenBank/DDBJ whole genome shotgun (WGS) entry which is preliminary data.</text>
</comment>
<organism evidence="2 3">
    <name type="scientific">Croceicoccus pelagius</name>
    <dbReference type="NCBI Taxonomy" id="1703341"/>
    <lineage>
        <taxon>Bacteria</taxon>
        <taxon>Pseudomonadati</taxon>
        <taxon>Pseudomonadota</taxon>
        <taxon>Alphaproteobacteria</taxon>
        <taxon>Sphingomonadales</taxon>
        <taxon>Erythrobacteraceae</taxon>
        <taxon>Croceicoccus</taxon>
    </lineage>
</organism>
<evidence type="ECO:0000313" key="3">
    <source>
        <dbReference type="Proteomes" id="UP000598997"/>
    </source>
</evidence>